<sequence length="52" mass="5955">MKRSFYKYLVVFGLVSYATATAASIAYIHEDQDPEALQTELNLDAKYMAHIR</sequence>
<keyword evidence="1" id="KW-0732">Signal</keyword>
<proteinExistence type="predicted"/>
<protein>
    <submittedName>
        <fullName evidence="2">Uncharacterized protein</fullName>
    </submittedName>
</protein>
<dbReference type="RefSeq" id="WP_159455574.1">
    <property type="nucleotide sequence ID" value="NZ_FWZT01000021.1"/>
</dbReference>
<dbReference type="AlphaFoldDB" id="A0A1Y6CFB6"/>
<evidence type="ECO:0000313" key="2">
    <source>
        <dbReference type="EMBL" id="SMF61931.1"/>
    </source>
</evidence>
<dbReference type="Proteomes" id="UP000192907">
    <property type="component" value="Unassembled WGS sequence"/>
</dbReference>
<name>A0A1Y6CFB6_9BACT</name>
<evidence type="ECO:0000313" key="3">
    <source>
        <dbReference type="Proteomes" id="UP000192907"/>
    </source>
</evidence>
<accession>A0A1Y6CFB6</accession>
<evidence type="ECO:0000256" key="1">
    <source>
        <dbReference type="SAM" id="SignalP"/>
    </source>
</evidence>
<reference evidence="3" key="1">
    <citation type="submission" date="2017-04" db="EMBL/GenBank/DDBJ databases">
        <authorList>
            <person name="Varghese N."/>
            <person name="Submissions S."/>
        </authorList>
    </citation>
    <scope>NUCLEOTIDE SEQUENCE [LARGE SCALE GENOMIC DNA]</scope>
    <source>
        <strain evidence="3">RKEM611</strain>
    </source>
</reference>
<dbReference type="EMBL" id="FWZT01000021">
    <property type="protein sequence ID" value="SMF61931.1"/>
    <property type="molecule type" value="Genomic_DNA"/>
</dbReference>
<organism evidence="2 3">
    <name type="scientific">Pseudobacteriovorax antillogorgiicola</name>
    <dbReference type="NCBI Taxonomy" id="1513793"/>
    <lineage>
        <taxon>Bacteria</taxon>
        <taxon>Pseudomonadati</taxon>
        <taxon>Bdellovibrionota</taxon>
        <taxon>Oligoflexia</taxon>
        <taxon>Oligoflexales</taxon>
        <taxon>Pseudobacteriovoracaceae</taxon>
        <taxon>Pseudobacteriovorax</taxon>
    </lineage>
</organism>
<gene>
    <name evidence="2" type="ORF">SAMN06296036_1214</name>
</gene>
<keyword evidence="3" id="KW-1185">Reference proteome</keyword>
<feature type="chain" id="PRO_5012622072" evidence="1">
    <location>
        <begin position="23"/>
        <end position="52"/>
    </location>
</feature>
<feature type="signal peptide" evidence="1">
    <location>
        <begin position="1"/>
        <end position="22"/>
    </location>
</feature>